<reference evidence="2" key="1">
    <citation type="submission" date="2017-02" db="UniProtKB">
        <authorList>
            <consortium name="WormBaseParasite"/>
        </authorList>
    </citation>
    <scope>IDENTIFICATION</scope>
</reference>
<organism evidence="1 2">
    <name type="scientific">Ascaris lumbricoides</name>
    <name type="common">Giant roundworm</name>
    <dbReference type="NCBI Taxonomy" id="6252"/>
    <lineage>
        <taxon>Eukaryota</taxon>
        <taxon>Metazoa</taxon>
        <taxon>Ecdysozoa</taxon>
        <taxon>Nematoda</taxon>
        <taxon>Chromadorea</taxon>
        <taxon>Rhabditida</taxon>
        <taxon>Spirurina</taxon>
        <taxon>Ascaridomorpha</taxon>
        <taxon>Ascaridoidea</taxon>
        <taxon>Ascarididae</taxon>
        <taxon>Ascaris</taxon>
    </lineage>
</organism>
<sequence length="115" mass="12487">MRGAVNSQPSCAVDALSVLRGMQRYNYVGSGNKWTINSSNPAAWTPRVQGYSIQHTGFSMNAPGSVSQNASSVGGVPSLWHNSFSPKMETTIVGNQPGRVYNFFIICELIVYEIV</sequence>
<dbReference type="AlphaFoldDB" id="A0A0M3I9T1"/>
<protein>
    <submittedName>
        <fullName evidence="2">SCP domain-containing protein</fullName>
    </submittedName>
</protein>
<proteinExistence type="predicted"/>
<dbReference type="WBParaSite" id="ALUE_0001425201-mRNA-1">
    <property type="protein sequence ID" value="ALUE_0001425201-mRNA-1"/>
    <property type="gene ID" value="ALUE_0001425201"/>
</dbReference>
<accession>A0A0M3I9T1</accession>
<keyword evidence="1" id="KW-1185">Reference proteome</keyword>
<name>A0A0M3I9T1_ASCLU</name>
<evidence type="ECO:0000313" key="2">
    <source>
        <dbReference type="WBParaSite" id="ALUE_0001425201-mRNA-1"/>
    </source>
</evidence>
<evidence type="ECO:0000313" key="1">
    <source>
        <dbReference type="Proteomes" id="UP000036681"/>
    </source>
</evidence>
<dbReference type="Proteomes" id="UP000036681">
    <property type="component" value="Unplaced"/>
</dbReference>